<evidence type="ECO:0000256" key="7">
    <source>
        <dbReference type="ARBA" id="ARBA00023237"/>
    </source>
</evidence>
<dbReference type="Proteomes" id="UP000198711">
    <property type="component" value="Unassembled WGS sequence"/>
</dbReference>
<reference evidence="11 12" key="1">
    <citation type="submission" date="2016-10" db="EMBL/GenBank/DDBJ databases">
        <authorList>
            <person name="Varghese N."/>
            <person name="Submissions S."/>
        </authorList>
    </citation>
    <scope>NUCLEOTIDE SEQUENCE [LARGE SCALE GENOMIC DNA]</scope>
    <source>
        <strain evidence="11 12">DSM 25353</strain>
    </source>
</reference>
<evidence type="ECO:0000256" key="1">
    <source>
        <dbReference type="ARBA" id="ARBA00004571"/>
    </source>
</evidence>
<evidence type="ECO:0000313" key="11">
    <source>
        <dbReference type="EMBL" id="SDX53703.1"/>
    </source>
</evidence>
<comment type="subcellular location">
    <subcellularLocation>
        <location evidence="1 8">Cell outer membrane</location>
        <topology evidence="1 8">Multi-pass membrane protein</topology>
    </subcellularLocation>
</comment>
<keyword evidence="7 8" id="KW-0998">Cell outer membrane</keyword>
<keyword evidence="2 8" id="KW-0813">Transport</keyword>
<accession>A0A8X8IFG0</accession>
<keyword evidence="3 8" id="KW-1134">Transmembrane beta strand</keyword>
<dbReference type="PANTHER" id="PTHR30069">
    <property type="entry name" value="TONB-DEPENDENT OUTER MEMBRANE RECEPTOR"/>
    <property type="match status" value="1"/>
</dbReference>
<evidence type="ECO:0000256" key="5">
    <source>
        <dbReference type="ARBA" id="ARBA00022729"/>
    </source>
</evidence>
<dbReference type="SUPFAM" id="SSF49478">
    <property type="entry name" value="Cna protein B-type domain"/>
    <property type="match status" value="1"/>
</dbReference>
<proteinExistence type="inferred from homology"/>
<dbReference type="Pfam" id="PF14905">
    <property type="entry name" value="OMP_b-brl_3"/>
    <property type="match status" value="1"/>
</dbReference>
<feature type="chain" id="PRO_5036478747" evidence="9">
    <location>
        <begin position="20"/>
        <end position="888"/>
    </location>
</feature>
<evidence type="ECO:0000256" key="4">
    <source>
        <dbReference type="ARBA" id="ARBA00022692"/>
    </source>
</evidence>
<evidence type="ECO:0000256" key="6">
    <source>
        <dbReference type="ARBA" id="ARBA00023136"/>
    </source>
</evidence>
<comment type="caution">
    <text evidence="11">The sequence shown here is derived from an EMBL/GenBank/DDBJ whole genome shotgun (WGS) entry which is preliminary data.</text>
</comment>
<protein>
    <submittedName>
        <fullName evidence="11">Outer membrane receptor proteins, mostly Fe transport</fullName>
    </submittedName>
</protein>
<dbReference type="PROSITE" id="PS52016">
    <property type="entry name" value="TONB_DEPENDENT_REC_3"/>
    <property type="match status" value="1"/>
</dbReference>
<dbReference type="InterPro" id="IPR039426">
    <property type="entry name" value="TonB-dep_rcpt-like"/>
</dbReference>
<feature type="signal peptide" evidence="9">
    <location>
        <begin position="1"/>
        <end position="19"/>
    </location>
</feature>
<dbReference type="InterPro" id="IPR041700">
    <property type="entry name" value="OMP_b-brl_3"/>
</dbReference>
<evidence type="ECO:0000256" key="8">
    <source>
        <dbReference type="PROSITE-ProRule" id="PRU01360"/>
    </source>
</evidence>
<dbReference type="InterPro" id="IPR036942">
    <property type="entry name" value="Beta-barrel_TonB_sf"/>
</dbReference>
<feature type="domain" description="Outer membrane protein beta-barrel" evidence="10">
    <location>
        <begin position="414"/>
        <end position="860"/>
    </location>
</feature>
<keyword evidence="6 8" id="KW-0472">Membrane</keyword>
<dbReference type="Gene3D" id="2.60.40.1120">
    <property type="entry name" value="Carboxypeptidase-like, regulatory domain"/>
    <property type="match status" value="1"/>
</dbReference>
<dbReference type="GO" id="GO:0009279">
    <property type="term" value="C:cell outer membrane"/>
    <property type="evidence" value="ECO:0007669"/>
    <property type="project" value="UniProtKB-SubCell"/>
</dbReference>
<evidence type="ECO:0000256" key="9">
    <source>
        <dbReference type="SAM" id="SignalP"/>
    </source>
</evidence>
<evidence type="ECO:0000259" key="10">
    <source>
        <dbReference type="Pfam" id="PF14905"/>
    </source>
</evidence>
<evidence type="ECO:0000313" key="12">
    <source>
        <dbReference type="Proteomes" id="UP000198711"/>
    </source>
</evidence>
<keyword evidence="4 8" id="KW-0812">Transmembrane</keyword>
<keyword evidence="5 9" id="KW-0732">Signal</keyword>
<keyword evidence="11" id="KW-0675">Receptor</keyword>
<dbReference type="RefSeq" id="WP_257575051.1">
    <property type="nucleotide sequence ID" value="NZ_FNNO01000019.1"/>
</dbReference>
<evidence type="ECO:0000256" key="2">
    <source>
        <dbReference type="ARBA" id="ARBA00022448"/>
    </source>
</evidence>
<keyword evidence="12" id="KW-1185">Reference proteome</keyword>
<gene>
    <name evidence="11" type="ORF">SAMN05444410_11929</name>
</gene>
<dbReference type="InterPro" id="IPR037066">
    <property type="entry name" value="Plug_dom_sf"/>
</dbReference>
<dbReference type="Gene3D" id="2.40.170.20">
    <property type="entry name" value="TonB-dependent receptor, beta-barrel domain"/>
    <property type="match status" value="1"/>
</dbReference>
<dbReference type="PANTHER" id="PTHR30069:SF29">
    <property type="entry name" value="HEMOGLOBIN AND HEMOGLOBIN-HAPTOGLOBIN-BINDING PROTEIN 1-RELATED"/>
    <property type="match status" value="1"/>
</dbReference>
<sequence length="888" mass="97950">MRKVFVLLFVLISGLSAEAQFPGGGGARLGGGMGGGANIGHLYGKVVDNTTNKGIESVTIQLLGNKFDTSTHKMKEVALGTMITKPNGNFSFENLPVMGKFKLKIGAIGYKSLEKPVSFDIKMPSPGGGMQSGGGMQQMLGMVDKDLGNIKLVQDATDLGNVTVTATVKQQFELGIDRKIFNVDKNLVSSGQTATEVMKSIPSLNVDIDGNVTMRNATPTLFIDGRPTTLTLDQIPADIIDKVELITNPSAKFDASGGNAGILNIVLKKNKKTGYNGGLRAGIDSRGKLNGGADLNLRQNKFNISLNANYNQRKSIGTGTTDRNNFLTVPSSVHNENDGTNLGSFRFLRGGIDYFADNRNTISVGANYVHGSFDNDNFQKVDSTIKGAFSSYSNIASNSQFSFTNVGTQLGYKHNFAKNGENFTTDFNYNSSTNNNNSLTSTQTFNPDNSVKGRPLLQQTLGDGYNRFYTIQSDYENPISEDTKLEVGARAAIRDFGNSSNQYVFNPNTNQYMLIPAISNHYKFNDQVYAAYTTYSFKIKKWSYQLGLRAESSNYTGTLLNASGADSSQFKVKYPLSLFPSAFITYKYDDKQDFQLNYSRRVNRPNFFQLMPFPDYSDPQNISIGNAGLKPEFTHSFELSYNDAYKRGANFLATVFFKYSTDLITRYVYRDKNALSPAGDSAYFSTFINANNSYSYGLELTNKMPVTKWWDLTLAFNLYDSKINASVPGQTLDNSLVSWFAKMNSNFKLSKTISIQWSGEYQAKTVLPPSSGGGGGRGGGGPMFGGPQGTAQGYYLPRYGFDLAIRKDWNWKNGQSGSLTLSMNDIFRTQVFKSYSVSTLFDQTAERRRDPQVLRLNFSYRFGKFDATLFKRKNTKADQGGGMDMMQQ</sequence>
<dbReference type="GO" id="GO:0044718">
    <property type="term" value="P:siderophore transmembrane transport"/>
    <property type="evidence" value="ECO:0007669"/>
    <property type="project" value="TreeGrafter"/>
</dbReference>
<dbReference type="EMBL" id="FNNO01000019">
    <property type="protein sequence ID" value="SDX53703.1"/>
    <property type="molecule type" value="Genomic_DNA"/>
</dbReference>
<dbReference type="SUPFAM" id="SSF56935">
    <property type="entry name" value="Porins"/>
    <property type="match status" value="1"/>
</dbReference>
<comment type="similarity">
    <text evidence="8">Belongs to the TonB-dependent receptor family.</text>
</comment>
<evidence type="ECO:0000256" key="3">
    <source>
        <dbReference type="ARBA" id="ARBA00022452"/>
    </source>
</evidence>
<dbReference type="AlphaFoldDB" id="A0A8X8IFG0"/>
<dbReference type="GO" id="GO:0015344">
    <property type="term" value="F:siderophore uptake transmembrane transporter activity"/>
    <property type="evidence" value="ECO:0007669"/>
    <property type="project" value="TreeGrafter"/>
</dbReference>
<name>A0A8X8IFG0_9BACT</name>
<dbReference type="Gene3D" id="2.170.130.10">
    <property type="entry name" value="TonB-dependent receptor, plug domain"/>
    <property type="match status" value="1"/>
</dbReference>
<organism evidence="11 12">
    <name type="scientific">Hydrobacter penzbergensis</name>
    <dbReference type="NCBI Taxonomy" id="1235997"/>
    <lineage>
        <taxon>Bacteria</taxon>
        <taxon>Pseudomonadati</taxon>
        <taxon>Bacteroidota</taxon>
        <taxon>Chitinophagia</taxon>
        <taxon>Chitinophagales</taxon>
        <taxon>Chitinophagaceae</taxon>
        <taxon>Hydrobacter</taxon>
    </lineage>
</organism>